<dbReference type="AlphaFoldDB" id="A0A1G2N350"/>
<keyword evidence="10" id="KW-0963">Cytoplasm</keyword>
<evidence type="ECO:0000256" key="2">
    <source>
        <dbReference type="ARBA" id="ARBA00005300"/>
    </source>
</evidence>
<evidence type="ECO:0000313" key="13">
    <source>
        <dbReference type="Proteomes" id="UP000178089"/>
    </source>
</evidence>
<dbReference type="STRING" id="1802315.A3F51_03705"/>
<evidence type="ECO:0000256" key="8">
    <source>
        <dbReference type="ARBA" id="ARBA00022801"/>
    </source>
</evidence>
<evidence type="ECO:0000256" key="4">
    <source>
        <dbReference type="ARBA" id="ARBA00012180"/>
    </source>
</evidence>
<organism evidence="12 13">
    <name type="scientific">Candidatus Taylorbacteria bacterium RIFCSPHIGHO2_12_FULL_45_16</name>
    <dbReference type="NCBI Taxonomy" id="1802315"/>
    <lineage>
        <taxon>Bacteria</taxon>
        <taxon>Candidatus Tayloriibacteriota</taxon>
    </lineage>
</organism>
<dbReference type="InterPro" id="IPR002156">
    <property type="entry name" value="RNaseH_domain"/>
</dbReference>
<comment type="function">
    <text evidence="10">Endonuclease that specifically degrades the RNA of RNA-DNA hybrids.</text>
</comment>
<dbReference type="HAMAP" id="MF_00042">
    <property type="entry name" value="RNase_H"/>
    <property type="match status" value="1"/>
</dbReference>
<dbReference type="GO" id="GO:0000287">
    <property type="term" value="F:magnesium ion binding"/>
    <property type="evidence" value="ECO:0007669"/>
    <property type="project" value="UniProtKB-UniRule"/>
</dbReference>
<dbReference type="PROSITE" id="PS50879">
    <property type="entry name" value="RNASE_H_1"/>
    <property type="match status" value="1"/>
</dbReference>
<feature type="domain" description="RNase H type-1" evidence="11">
    <location>
        <begin position="1"/>
        <end position="164"/>
    </location>
</feature>
<dbReference type="GO" id="GO:0004523">
    <property type="term" value="F:RNA-DNA hybrid ribonuclease activity"/>
    <property type="evidence" value="ECO:0007669"/>
    <property type="project" value="UniProtKB-UniRule"/>
</dbReference>
<comment type="similarity">
    <text evidence="2 10">Belongs to the RNase H family.</text>
</comment>
<dbReference type="InterPro" id="IPR050092">
    <property type="entry name" value="RNase_H"/>
</dbReference>
<evidence type="ECO:0000256" key="7">
    <source>
        <dbReference type="ARBA" id="ARBA00022759"/>
    </source>
</evidence>
<name>A0A1G2N350_9BACT</name>
<keyword evidence="8 10" id="KW-0378">Hydrolase</keyword>
<evidence type="ECO:0000256" key="3">
    <source>
        <dbReference type="ARBA" id="ARBA00011245"/>
    </source>
</evidence>
<evidence type="ECO:0000259" key="11">
    <source>
        <dbReference type="PROSITE" id="PS50879"/>
    </source>
</evidence>
<dbReference type="Pfam" id="PF00075">
    <property type="entry name" value="RNase_H"/>
    <property type="match status" value="1"/>
</dbReference>
<accession>A0A1G2N350</accession>
<keyword evidence="6 10" id="KW-0479">Metal-binding</keyword>
<dbReference type="GO" id="GO:0005737">
    <property type="term" value="C:cytoplasm"/>
    <property type="evidence" value="ECO:0007669"/>
    <property type="project" value="UniProtKB-SubCell"/>
</dbReference>
<evidence type="ECO:0000256" key="9">
    <source>
        <dbReference type="ARBA" id="ARBA00022842"/>
    </source>
</evidence>
<dbReference type="InterPro" id="IPR022892">
    <property type="entry name" value="RNaseHI"/>
</dbReference>
<comment type="subunit">
    <text evidence="3 10">Monomer.</text>
</comment>
<dbReference type="InterPro" id="IPR036397">
    <property type="entry name" value="RNaseH_sf"/>
</dbReference>
<dbReference type="GO" id="GO:0043137">
    <property type="term" value="P:DNA replication, removal of RNA primer"/>
    <property type="evidence" value="ECO:0007669"/>
    <property type="project" value="TreeGrafter"/>
</dbReference>
<feature type="binding site" evidence="10">
    <location>
        <position position="89"/>
    </location>
    <ligand>
        <name>Mg(2+)</name>
        <dbReference type="ChEBI" id="CHEBI:18420"/>
        <label>1</label>
    </ligand>
</feature>
<protein>
    <recommendedName>
        <fullName evidence="4 10">Ribonuclease H</fullName>
        <shortName evidence="10">RNase H</shortName>
        <ecNumber evidence="4 10">3.1.26.4</ecNumber>
    </recommendedName>
</protein>
<feature type="binding site" evidence="10">
    <location>
        <position position="57"/>
    </location>
    <ligand>
        <name>Mg(2+)</name>
        <dbReference type="ChEBI" id="CHEBI:18420"/>
        <label>1</label>
    </ligand>
</feature>
<sequence>MNQVIIFTDGSSRGNPGPGGWGAIVITKQISKEGKTEKESVVELGGFEKNTTNNRMELTAVIWGLRKASEMSGKVRNDMMDWHTQVYTDSSYVINSITKWIHDWKRNGWMTKAKKGVLNKDLWIELDEVLNKIGARNVSWRHVGSHIGIAGNERCDFIATSLADGDKIELYSGSLSGYQTEVPPR</sequence>
<dbReference type="Gene3D" id="3.30.420.10">
    <property type="entry name" value="Ribonuclease H-like superfamily/Ribonuclease H"/>
    <property type="match status" value="1"/>
</dbReference>
<gene>
    <name evidence="10" type="primary">rnhA</name>
    <name evidence="12" type="ORF">A3F51_03705</name>
</gene>
<comment type="caution">
    <text evidence="12">The sequence shown here is derived from an EMBL/GenBank/DDBJ whole genome shotgun (WGS) entry which is preliminary data.</text>
</comment>
<dbReference type="SUPFAM" id="SSF53098">
    <property type="entry name" value="Ribonuclease H-like"/>
    <property type="match status" value="1"/>
</dbReference>
<keyword evidence="5 10" id="KW-0540">Nuclease</keyword>
<comment type="catalytic activity">
    <reaction evidence="1 10">
        <text>Endonucleolytic cleavage to 5'-phosphomonoester.</text>
        <dbReference type="EC" id="3.1.26.4"/>
    </reaction>
</comment>
<feature type="binding site" evidence="10">
    <location>
        <position position="9"/>
    </location>
    <ligand>
        <name>Mg(2+)</name>
        <dbReference type="ChEBI" id="CHEBI:18420"/>
        <label>1</label>
    </ligand>
</feature>
<dbReference type="PANTHER" id="PTHR10642">
    <property type="entry name" value="RIBONUCLEASE H1"/>
    <property type="match status" value="1"/>
</dbReference>
<dbReference type="EC" id="3.1.26.4" evidence="4 10"/>
<reference evidence="12 13" key="1">
    <citation type="journal article" date="2016" name="Nat. Commun.">
        <title>Thousands of microbial genomes shed light on interconnected biogeochemical processes in an aquifer system.</title>
        <authorList>
            <person name="Anantharaman K."/>
            <person name="Brown C.T."/>
            <person name="Hug L.A."/>
            <person name="Sharon I."/>
            <person name="Castelle C.J."/>
            <person name="Probst A.J."/>
            <person name="Thomas B.C."/>
            <person name="Singh A."/>
            <person name="Wilkins M.J."/>
            <person name="Karaoz U."/>
            <person name="Brodie E.L."/>
            <person name="Williams K.H."/>
            <person name="Hubbard S.S."/>
            <person name="Banfield J.F."/>
        </authorList>
    </citation>
    <scope>NUCLEOTIDE SEQUENCE [LARGE SCALE GENOMIC DNA]</scope>
</reference>
<dbReference type="Proteomes" id="UP000178089">
    <property type="component" value="Unassembled WGS sequence"/>
</dbReference>
<dbReference type="CDD" id="cd09278">
    <property type="entry name" value="RNase_HI_prokaryote_like"/>
    <property type="match status" value="1"/>
</dbReference>
<keyword evidence="7 10" id="KW-0255">Endonuclease</keyword>
<evidence type="ECO:0000313" key="12">
    <source>
        <dbReference type="EMBL" id="OHA29799.1"/>
    </source>
</evidence>
<dbReference type="GO" id="GO:0003676">
    <property type="term" value="F:nucleic acid binding"/>
    <property type="evidence" value="ECO:0007669"/>
    <property type="project" value="InterPro"/>
</dbReference>
<comment type="cofactor">
    <cofactor evidence="10">
        <name>Mg(2+)</name>
        <dbReference type="ChEBI" id="CHEBI:18420"/>
    </cofactor>
    <text evidence="10">Binds 1 Mg(2+) ion per subunit. May bind a second metal ion at a regulatory site, or after substrate binding.</text>
</comment>
<evidence type="ECO:0000256" key="6">
    <source>
        <dbReference type="ARBA" id="ARBA00022723"/>
    </source>
</evidence>
<dbReference type="PANTHER" id="PTHR10642:SF26">
    <property type="entry name" value="RIBONUCLEASE H1"/>
    <property type="match status" value="1"/>
</dbReference>
<evidence type="ECO:0000256" key="5">
    <source>
        <dbReference type="ARBA" id="ARBA00022722"/>
    </source>
</evidence>
<feature type="binding site" evidence="10">
    <location>
        <position position="9"/>
    </location>
    <ligand>
        <name>Mg(2+)</name>
        <dbReference type="ChEBI" id="CHEBI:18420"/>
        <label>2</label>
    </ligand>
</feature>
<proteinExistence type="inferred from homology"/>
<dbReference type="InterPro" id="IPR012337">
    <property type="entry name" value="RNaseH-like_sf"/>
</dbReference>
<evidence type="ECO:0000256" key="1">
    <source>
        <dbReference type="ARBA" id="ARBA00000077"/>
    </source>
</evidence>
<keyword evidence="9 10" id="KW-0460">Magnesium</keyword>
<feature type="binding site" evidence="10">
    <location>
        <position position="156"/>
    </location>
    <ligand>
        <name>Mg(2+)</name>
        <dbReference type="ChEBI" id="CHEBI:18420"/>
        <label>2</label>
    </ligand>
</feature>
<comment type="subcellular location">
    <subcellularLocation>
        <location evidence="10">Cytoplasm</location>
    </subcellularLocation>
</comment>
<evidence type="ECO:0000256" key="10">
    <source>
        <dbReference type="HAMAP-Rule" id="MF_00042"/>
    </source>
</evidence>
<dbReference type="EMBL" id="MHRT01000001">
    <property type="protein sequence ID" value="OHA29799.1"/>
    <property type="molecule type" value="Genomic_DNA"/>
</dbReference>